<dbReference type="OrthoDB" id="5420711at2759"/>
<feature type="region of interest" description="Disordered" evidence="1">
    <location>
        <begin position="1"/>
        <end position="55"/>
    </location>
</feature>
<dbReference type="EMBL" id="VFLP01000011">
    <property type="protein sequence ID" value="TRX96414.1"/>
    <property type="molecule type" value="Genomic_DNA"/>
</dbReference>
<dbReference type="Proteomes" id="UP000319160">
    <property type="component" value="Unassembled WGS sequence"/>
</dbReference>
<protein>
    <submittedName>
        <fullName evidence="2">Uncharacterized protein</fullName>
    </submittedName>
</protein>
<organism evidence="2 3">
    <name type="scientific">Xylaria flabelliformis</name>
    <dbReference type="NCBI Taxonomy" id="2512241"/>
    <lineage>
        <taxon>Eukaryota</taxon>
        <taxon>Fungi</taxon>
        <taxon>Dikarya</taxon>
        <taxon>Ascomycota</taxon>
        <taxon>Pezizomycotina</taxon>
        <taxon>Sordariomycetes</taxon>
        <taxon>Xylariomycetidae</taxon>
        <taxon>Xylariales</taxon>
        <taxon>Xylariaceae</taxon>
        <taxon>Xylaria</taxon>
    </lineage>
</organism>
<evidence type="ECO:0000313" key="3">
    <source>
        <dbReference type="Proteomes" id="UP000319160"/>
    </source>
</evidence>
<dbReference type="STRING" id="2512241.A0A553I8A0"/>
<name>A0A553I8A0_9PEZI</name>
<dbReference type="AlphaFoldDB" id="A0A553I8A0"/>
<accession>A0A553I8A0</accession>
<reference evidence="3" key="1">
    <citation type="submission" date="2019-06" db="EMBL/GenBank/DDBJ databases">
        <title>Draft genome sequence of the griseofulvin-producing fungus Xylaria cubensis strain G536.</title>
        <authorList>
            <person name="Mead M.E."/>
            <person name="Raja H.A."/>
            <person name="Steenwyk J.L."/>
            <person name="Knowles S.L."/>
            <person name="Oberlies N.H."/>
            <person name="Rokas A."/>
        </authorList>
    </citation>
    <scope>NUCLEOTIDE SEQUENCE [LARGE SCALE GENOMIC DNA]</scope>
    <source>
        <strain evidence="3">G536</strain>
    </source>
</reference>
<feature type="compositionally biased region" description="Polar residues" evidence="1">
    <location>
        <begin position="22"/>
        <end position="34"/>
    </location>
</feature>
<sequence>MPKCKKNTARAQQRAEAKTHICNRQNTSNTSQFPGSKKKQHLVQSSLENSLDPPSSSTLGTLFANLPAELRAEIFAWLLVRPVKWSAEHEAECPLRNPELTSSPFEDIRPCMIPSQETCPLAYRGLPASRWRSRKKPVFMDPWRSQWAPTITNEFLCSSCWDARFRSHRAPRIDSLPCLCARKRRDGLAALLVLYSRNTFAFATPGECTEFFTNLNPRWSALVSKVSLLTLVPVREDLESAGEELETASIDAKELRKAWSLLRKLPALSELELDSLFLTRLGCVRVFRWKPLKNLRKIEFTQSVPMLLTEAPRNFVWPRRALREVIEGNEFSIDVARGIKGLRYGWVKGADRGDREAVVSEQIRYGARFKASVVQNVDNEEEPMRFV</sequence>
<comment type="caution">
    <text evidence="2">The sequence shown here is derived from an EMBL/GenBank/DDBJ whole genome shotgun (WGS) entry which is preliminary data.</text>
</comment>
<proteinExistence type="predicted"/>
<evidence type="ECO:0000313" key="2">
    <source>
        <dbReference type="EMBL" id="TRX96414.1"/>
    </source>
</evidence>
<gene>
    <name evidence="2" type="ORF">FHL15_002686</name>
</gene>
<evidence type="ECO:0000256" key="1">
    <source>
        <dbReference type="SAM" id="MobiDB-lite"/>
    </source>
</evidence>
<keyword evidence="3" id="KW-1185">Reference proteome</keyword>
<feature type="compositionally biased region" description="Polar residues" evidence="1">
    <location>
        <begin position="42"/>
        <end position="55"/>
    </location>
</feature>